<protein>
    <submittedName>
        <fullName evidence="2">RNA polymerase I-specific transcription initiation factor rrn5</fullName>
    </submittedName>
</protein>
<dbReference type="SUPFAM" id="SSF46689">
    <property type="entry name" value="Homeodomain-like"/>
    <property type="match status" value="1"/>
</dbReference>
<evidence type="ECO:0000313" key="2">
    <source>
        <dbReference type="EMBL" id="KAJ9131576.1"/>
    </source>
</evidence>
<keyword evidence="3" id="KW-1185">Reference proteome</keyword>
<comment type="caution">
    <text evidence="2">The sequence shown here is derived from an EMBL/GenBank/DDBJ whole genome shotgun (WGS) entry which is preliminary data.</text>
</comment>
<feature type="region of interest" description="Disordered" evidence="1">
    <location>
        <begin position="449"/>
        <end position="512"/>
    </location>
</feature>
<keyword evidence="2" id="KW-0648">Protein biosynthesis</keyword>
<dbReference type="GO" id="GO:0003743">
    <property type="term" value="F:translation initiation factor activity"/>
    <property type="evidence" value="ECO:0007669"/>
    <property type="project" value="UniProtKB-KW"/>
</dbReference>
<dbReference type="AlphaFoldDB" id="A0AA38VBA9"/>
<reference evidence="2" key="1">
    <citation type="submission" date="2022-07" db="EMBL/GenBank/DDBJ databases">
        <title>Fungi with potential for degradation of polypropylene.</title>
        <authorList>
            <person name="Gostincar C."/>
        </authorList>
    </citation>
    <scope>NUCLEOTIDE SEQUENCE</scope>
    <source>
        <strain evidence="2">EXF-13308</strain>
    </source>
</reference>
<feature type="compositionally biased region" description="Acidic residues" evidence="1">
    <location>
        <begin position="503"/>
        <end position="512"/>
    </location>
</feature>
<name>A0AA38VBA9_9PEZI</name>
<feature type="compositionally biased region" description="Basic and acidic residues" evidence="1">
    <location>
        <begin position="25"/>
        <end position="36"/>
    </location>
</feature>
<dbReference type="Gene3D" id="1.10.10.60">
    <property type="entry name" value="Homeodomain-like"/>
    <property type="match status" value="1"/>
</dbReference>
<feature type="compositionally biased region" description="Acidic residues" evidence="1">
    <location>
        <begin position="9"/>
        <end position="20"/>
    </location>
</feature>
<feature type="compositionally biased region" description="Basic and acidic residues" evidence="1">
    <location>
        <begin position="70"/>
        <end position="82"/>
    </location>
</feature>
<dbReference type="GO" id="GO:0042790">
    <property type="term" value="P:nucleolar large rRNA transcription by RNA polymerase I"/>
    <property type="evidence" value="ECO:0007669"/>
    <property type="project" value="InterPro"/>
</dbReference>
<dbReference type="CDD" id="cd00167">
    <property type="entry name" value="SANT"/>
    <property type="match status" value="1"/>
</dbReference>
<dbReference type="Proteomes" id="UP001174694">
    <property type="component" value="Unassembled WGS sequence"/>
</dbReference>
<dbReference type="GO" id="GO:0006361">
    <property type="term" value="P:transcription initiation at RNA polymerase I promoter"/>
    <property type="evidence" value="ECO:0007669"/>
    <property type="project" value="TreeGrafter"/>
</dbReference>
<dbReference type="PANTHER" id="PTHR28079">
    <property type="entry name" value="RNA POLYMERASE I-SPECIFIC TRANSCRIPTION INITIATION FACTOR RRN5"/>
    <property type="match status" value="1"/>
</dbReference>
<feature type="compositionally biased region" description="Low complexity" evidence="1">
    <location>
        <begin position="94"/>
        <end position="106"/>
    </location>
</feature>
<feature type="compositionally biased region" description="Acidic residues" evidence="1">
    <location>
        <begin position="478"/>
        <end position="489"/>
    </location>
</feature>
<feature type="compositionally biased region" description="Basic and acidic residues" evidence="1">
    <location>
        <begin position="490"/>
        <end position="502"/>
    </location>
</feature>
<keyword evidence="2" id="KW-0396">Initiation factor</keyword>
<evidence type="ECO:0000256" key="1">
    <source>
        <dbReference type="SAM" id="MobiDB-lite"/>
    </source>
</evidence>
<dbReference type="GO" id="GO:0001181">
    <property type="term" value="F:RNA polymerase I general transcription initiation factor activity"/>
    <property type="evidence" value="ECO:0007669"/>
    <property type="project" value="TreeGrafter"/>
</dbReference>
<dbReference type="PANTHER" id="PTHR28079:SF1">
    <property type="entry name" value="RNA POLYMERASE I-SPECIFIC TRANSCRIPTION INITIATION FACTOR RRN5"/>
    <property type="match status" value="1"/>
</dbReference>
<dbReference type="EMBL" id="JANBVO010000067">
    <property type="protein sequence ID" value="KAJ9131576.1"/>
    <property type="molecule type" value="Genomic_DNA"/>
</dbReference>
<dbReference type="InterPro" id="IPR009057">
    <property type="entry name" value="Homeodomain-like_sf"/>
</dbReference>
<dbReference type="GO" id="GO:0000182">
    <property type="term" value="F:rDNA binding"/>
    <property type="evidence" value="ECO:0007669"/>
    <property type="project" value="TreeGrafter"/>
</dbReference>
<feature type="region of interest" description="Disordered" evidence="1">
    <location>
        <begin position="1"/>
        <end position="127"/>
    </location>
</feature>
<accession>A0AA38VBA9</accession>
<proteinExistence type="predicted"/>
<dbReference type="InterPro" id="IPR039601">
    <property type="entry name" value="Rrn5"/>
</dbReference>
<dbReference type="InterPro" id="IPR001005">
    <property type="entry name" value="SANT/Myb"/>
</dbReference>
<dbReference type="GO" id="GO:0000500">
    <property type="term" value="C:RNA polymerase I upstream activating factor complex"/>
    <property type="evidence" value="ECO:0007669"/>
    <property type="project" value="InterPro"/>
</dbReference>
<sequence>MASDRSLSEVDEVYHDEESEIASLDPRDVKSEKVSGAEDSGSEDEHEWQPGNDGAPSKEHHPLSTTQLDRNSHERQRTRSEDIPDLPALSQGYQAASARTTQSRRSSPLKRPADALSPRPSKRTRGSAFSRAYLDLLNEDIEDAASGYVPHADVDPLEPSSALPASQIGMTFWTSAEKELFFSALGRLGRDDAAGIARRIRTKDELEVRQYLALLHDATAARRRHGELDPLELADFPAAVELSQECCEALEDAADALADRQERYEERVEAARWGADLWLVTQDNCRGVEEEARALAGDEPQAEPASLFKVENWLRLSERVFMNSPAEEGNWWSVADGECPALRATALDDFYSLAVSITRRIVAATLYVAMSRVRSKRVEDPQLKGFVMLRDVAAAAASLGMTADKRSYWVGCPRRLGLEVYEDPPRGTRDDGREPMAYENVETALLDAAGKGEGRLAGGRRASGTFVSDRESSYPSSSDEEQLEEELSDGENRSSEESGHASDEEEEDDTSDVDADILEEADEVLLHSAVDVPQTTRGRQALIRRIKAERDQEAYADRLDARDTYVEERRMWNLLGRQPTTPLPKVEDLRADTAHRNKISVNDVYSVGRDWWEKLRYVSEWEILPPT</sequence>
<organism evidence="2 3">
    <name type="scientific">Pleurostoma richardsiae</name>
    <dbReference type="NCBI Taxonomy" id="41990"/>
    <lineage>
        <taxon>Eukaryota</taxon>
        <taxon>Fungi</taxon>
        <taxon>Dikarya</taxon>
        <taxon>Ascomycota</taxon>
        <taxon>Pezizomycotina</taxon>
        <taxon>Sordariomycetes</taxon>
        <taxon>Sordariomycetidae</taxon>
        <taxon>Calosphaeriales</taxon>
        <taxon>Pleurostomataceae</taxon>
        <taxon>Pleurostoma</taxon>
    </lineage>
</organism>
<gene>
    <name evidence="2" type="ORF">NKR23_g11713</name>
</gene>
<evidence type="ECO:0000313" key="3">
    <source>
        <dbReference type="Proteomes" id="UP001174694"/>
    </source>
</evidence>